<evidence type="ECO:0000256" key="4">
    <source>
        <dbReference type="ARBA" id="ARBA00022989"/>
    </source>
</evidence>
<gene>
    <name evidence="8" type="ORF">JCM17845_04480</name>
</gene>
<evidence type="ECO:0000313" key="8">
    <source>
        <dbReference type="EMBL" id="GEQ99824.1"/>
    </source>
</evidence>
<evidence type="ECO:0000256" key="3">
    <source>
        <dbReference type="ARBA" id="ARBA00022692"/>
    </source>
</evidence>
<dbReference type="AlphaFoldDB" id="A0A5A7MWH6"/>
<keyword evidence="2" id="KW-1003">Cell membrane</keyword>
<dbReference type="RefSeq" id="WP_150001707.1">
    <property type="nucleotide sequence ID" value="NZ_BKCM01000002.1"/>
</dbReference>
<name>A0A5A7MWH6_9PROT</name>
<dbReference type="EMBL" id="BKCM01000002">
    <property type="protein sequence ID" value="GEQ99824.1"/>
    <property type="molecule type" value="Genomic_DNA"/>
</dbReference>
<keyword evidence="4 6" id="KW-1133">Transmembrane helix</keyword>
<sequence>MEPISSFLLGLALFAASMLASMHILLTKRDVRAAIGWVAIIWLLPGAGAMGYLVLGVNRVQRRAERQLREKLGALRHAKGQPEHHGLLTLDPTAAPRFLAHSRLGHGLTGLPYAAAII</sequence>
<evidence type="ECO:0000259" key="7">
    <source>
        <dbReference type="Pfam" id="PF13396"/>
    </source>
</evidence>
<keyword evidence="5 6" id="KW-0472">Membrane</keyword>
<dbReference type="GO" id="GO:0005886">
    <property type="term" value="C:plasma membrane"/>
    <property type="evidence" value="ECO:0007669"/>
    <property type="project" value="UniProtKB-SubCell"/>
</dbReference>
<comment type="caution">
    <text evidence="8">The sequence shown here is derived from an EMBL/GenBank/DDBJ whole genome shotgun (WGS) entry which is preliminary data.</text>
</comment>
<comment type="subcellular location">
    <subcellularLocation>
        <location evidence="1">Cell membrane</location>
        <topology evidence="1">Multi-pass membrane protein</topology>
    </subcellularLocation>
</comment>
<dbReference type="Proteomes" id="UP000325187">
    <property type="component" value="Unassembled WGS sequence"/>
</dbReference>
<evidence type="ECO:0000256" key="1">
    <source>
        <dbReference type="ARBA" id="ARBA00004651"/>
    </source>
</evidence>
<dbReference type="InterPro" id="IPR027379">
    <property type="entry name" value="CLS_N"/>
</dbReference>
<protein>
    <recommendedName>
        <fullName evidence="7">Cardiolipin synthase N-terminal domain-containing protein</fullName>
    </recommendedName>
</protein>
<proteinExistence type="predicted"/>
<evidence type="ECO:0000256" key="5">
    <source>
        <dbReference type="ARBA" id="ARBA00023136"/>
    </source>
</evidence>
<accession>A0A5A7MWH6</accession>
<evidence type="ECO:0000256" key="2">
    <source>
        <dbReference type="ARBA" id="ARBA00022475"/>
    </source>
</evidence>
<feature type="transmembrane region" description="Helical" evidence="6">
    <location>
        <begin position="36"/>
        <end position="57"/>
    </location>
</feature>
<dbReference type="Pfam" id="PF13396">
    <property type="entry name" value="PLDc_N"/>
    <property type="match status" value="1"/>
</dbReference>
<feature type="domain" description="Cardiolipin synthase N-terminal" evidence="7">
    <location>
        <begin position="17"/>
        <end position="56"/>
    </location>
</feature>
<reference evidence="8 9" key="1">
    <citation type="submission" date="2019-09" db="EMBL/GenBank/DDBJ databases">
        <title>NBRP : Genome information of microbial organism related human and environment.</title>
        <authorList>
            <person name="Hattori M."/>
            <person name="Oshima K."/>
            <person name="Inaba H."/>
            <person name="Suda W."/>
            <person name="Sakamoto M."/>
            <person name="Iino T."/>
            <person name="Kitahara M."/>
            <person name="Oshida Y."/>
            <person name="Iida T."/>
            <person name="Kudo T."/>
            <person name="Itoh T."/>
            <person name="Ohkuma M."/>
        </authorList>
    </citation>
    <scope>NUCLEOTIDE SEQUENCE [LARGE SCALE GENOMIC DNA]</scope>
    <source>
        <strain evidence="8 9">Mie-1</strain>
    </source>
</reference>
<evidence type="ECO:0000256" key="6">
    <source>
        <dbReference type="SAM" id="Phobius"/>
    </source>
</evidence>
<organism evidence="8 9">
    <name type="scientific">Iodidimonas gelatinilytica</name>
    <dbReference type="NCBI Taxonomy" id="1236966"/>
    <lineage>
        <taxon>Bacteria</taxon>
        <taxon>Pseudomonadati</taxon>
        <taxon>Pseudomonadota</taxon>
        <taxon>Alphaproteobacteria</taxon>
        <taxon>Iodidimonadales</taxon>
        <taxon>Iodidimonadaceae</taxon>
        <taxon>Iodidimonas</taxon>
    </lineage>
</organism>
<evidence type="ECO:0000313" key="9">
    <source>
        <dbReference type="Proteomes" id="UP000325187"/>
    </source>
</evidence>
<keyword evidence="9" id="KW-1185">Reference proteome</keyword>
<keyword evidence="3 6" id="KW-0812">Transmembrane</keyword>